<dbReference type="Proteomes" id="UP000628086">
    <property type="component" value="Unassembled WGS sequence"/>
</dbReference>
<keyword evidence="6" id="KW-0964">Secreted</keyword>
<keyword evidence="6" id="KW-0833">Ubl conjugation pathway</keyword>
<accession>A0ABR6V2B4</accession>
<evidence type="ECO:0000313" key="9">
    <source>
        <dbReference type="Proteomes" id="UP000628086"/>
    </source>
</evidence>
<dbReference type="InterPro" id="IPR001611">
    <property type="entry name" value="Leu-rich_rpt"/>
</dbReference>
<comment type="PTM">
    <text evidence="6">Ubiquitinated in the presence of host E1 ubiquitin-activating enzyme, E2 ubiquitin-conjugating enzyme and ubiquitin.</text>
</comment>
<evidence type="ECO:0000313" key="8">
    <source>
        <dbReference type="EMBL" id="MBC3474647.1"/>
    </source>
</evidence>
<evidence type="ECO:0000259" key="7">
    <source>
        <dbReference type="PROSITE" id="PS52053"/>
    </source>
</evidence>
<keyword evidence="4" id="KW-0677">Repeat</keyword>
<keyword evidence="3" id="KW-0433">Leucine-rich repeat</keyword>
<dbReference type="Pfam" id="PF14496">
    <property type="entry name" value="NEL"/>
    <property type="match status" value="1"/>
</dbReference>
<dbReference type="InterPro" id="IPR003591">
    <property type="entry name" value="Leu-rich_rpt_typical-subtyp"/>
</dbReference>
<dbReference type="SUPFAM" id="SSF52058">
    <property type="entry name" value="L domain-like"/>
    <property type="match status" value="1"/>
</dbReference>
<dbReference type="EMBL" id="JABWRS010000002">
    <property type="protein sequence ID" value="MBC3474647.1"/>
    <property type="molecule type" value="Genomic_DNA"/>
</dbReference>
<organism evidence="8 9">
    <name type="scientific">Pseudomonas taiwanensis</name>
    <dbReference type="NCBI Taxonomy" id="470150"/>
    <lineage>
        <taxon>Bacteria</taxon>
        <taxon>Pseudomonadati</taxon>
        <taxon>Pseudomonadota</taxon>
        <taxon>Gammaproteobacteria</taxon>
        <taxon>Pseudomonadales</taxon>
        <taxon>Pseudomonadaceae</taxon>
        <taxon>Pseudomonas</taxon>
    </lineage>
</organism>
<comment type="catalytic activity">
    <reaction evidence="1">
        <text>S-ubiquitinyl-[E2 ubiquitin-conjugating enzyme]-L-cysteine + [acceptor protein]-L-lysine = [E2 ubiquitin-conjugating enzyme]-L-cysteine + N(6)-ubiquitinyl-[acceptor protein]-L-lysine.</text>
        <dbReference type="EC" id="2.3.2.27"/>
    </reaction>
</comment>
<dbReference type="Pfam" id="PF20178">
    <property type="entry name" value="ToxA_N"/>
    <property type="match status" value="1"/>
</dbReference>
<proteinExistence type="inferred from homology"/>
<evidence type="ECO:0000256" key="4">
    <source>
        <dbReference type="ARBA" id="ARBA00022737"/>
    </source>
</evidence>
<protein>
    <recommendedName>
        <fullName evidence="2">RING-type E3 ubiquitin transferase</fullName>
        <ecNumber evidence="2">2.3.2.27</ecNumber>
    </recommendedName>
</protein>
<comment type="caution">
    <text evidence="8">The sequence shown here is derived from an EMBL/GenBank/DDBJ whole genome shotgun (WGS) entry which is preliminary data.</text>
</comment>
<keyword evidence="6" id="KW-0832">Ubl conjugation</keyword>
<keyword evidence="6" id="KW-0808">Transferase</keyword>
<dbReference type="Gene3D" id="3.80.10.10">
    <property type="entry name" value="Ribonuclease Inhibitor"/>
    <property type="match status" value="2"/>
</dbReference>
<evidence type="ECO:0000256" key="3">
    <source>
        <dbReference type="ARBA" id="ARBA00022614"/>
    </source>
</evidence>
<dbReference type="InterPro" id="IPR046673">
    <property type="entry name" value="ToxA_N"/>
</dbReference>
<sequence length="1841" mass="206767">MTTFSDLPLDNHQHLHPHDLILAKLPTWMLSAAPHTFEQMRAAIKDAPHGFLQACASKPTVARRLARDYEVYRTAQAQARSHFESLPDLEQFARQQLTAAMKTRFDLDLDVTQTFLFNASKAQAYQAPVNGDPLIGAQRAFRLATQSLLHCALQNFEAAEALPGGLDGETLVSSVLDSNAFQGLQPTGNPVRLAPHAFAARVRELDIGGQYQALIQDASTALAAAEQSAFRLEIHRAYLGELIDQTLHEALLAFVDHGQGDYQGGYLRCAFLNLFEIPLTGALVIGVVPSPEQLLWYDATTLPYQDVLLTYLPGAPIPLKAHAGVHQAQAHLREQLWAMEVRHLQQAVAARDSATFITRLRDCLQPIDWTTYTPKPGHQGGQAQRVRDPDAWVPVTLQPITRPLADELARQKQLRFKDDALFHAVPTAFEDQKSAQKRRAYFEQLAFTALNIGAFVVPGLGALMLGLSAIQLSYEVYEGVESWADGDRDQAFDYLLDVVENVALLGVLGATGGANGTPAIERISVETPSFIEALEPVTLPDGDTRLWQPDLKPFAHDIVLPAGLEPDEAGLYHHDGKTWLPIDGETYRVEQSPPQNEYRLVHPVRPLSYEQPLRHNGAGAWLHPLDRPEQWQELALFRRASHLSTRFDDRTAVRLLRVSGTDEDVLRRTVIEQHRLPGPLQDSMTRFELYQSITQQPALTEPGHIHAAFQAQYLEQPVSVFPGADTVRSRYPNLPKPVIEELLQNVVPDELAELRTGRIPRRLAEEARLLQQQVRLNRAYEGLYLENVRNWDTDLLVLHTLEGLPGWSPDIAITLEQRLHSPTQADSIGPHDASGRKTIICTHTGYVVVDSDSLDQPIFAHGSLYGALFEVLAPTQRQALGVTHGQALKRLVQQGTPLTRAALRKVLGMQPVRPVFRSPMRLADGRIGYPLGGTRPRITSISRQTLLNAIRQIGLHAPVPRPAEQTLAALESRGMTRTSINDLLQNLMGQRNQLHSSLGQWRRLAERMPHQPADHLERLLSTISQYWYDSAFAPASQPLRLERLSLLEFPLNLPEFFTEGVTDLQLVDTSPEAFEGWTRHAPQLNNLLRQFSNLRTLDISRAYRPDAPPSPFQFSLPLIAQHVHSLESLSLTHQNLSLSATDIDSLMTLTSLRRLDLIGNRLSEEYPPSFDELTLDYLGLDNMNLDHWPRGLGYNAVSHIRHISLRNNQIRVLPNLLLSNRVSVAEHAQLSLQGNQIFEDEMQRVLLSEDGRAARFEMDQTADFRAHLALLLERRQQLRDLIDNYVNASSSTAILSQAVMASRMRIATALSDFWHNQEIGLTRSPLRLEGISLEHFPRRLPAFFTDQVRSLTLERVRGTSNQLSELLGRFAQVTRLTVDSYLQAQQTLPSALLRLPNLTELALRNSGLEIDQAVLDTLGRLHSLDTLDLSGNRMGQITTTPPALRSLRRLDLNEMGLRHWPSWVDSLLPLEMLDLSDNRLTELPANVLANLDSDLPISSILLLNNPLTDETVYRARLSSDSQRSFTFAMDAPDSSDDGDWFGHFHSPVLDTLSDEPRLDDWLLASEVENQAMSDCWQQLEASGAANDLLMLVGRLKNTASYQNGSTRLAFCERVRKVLVQALLNPDDLVLFNLQAREALPQENGSQTCHDGALLAFKNIEFYMANQRLQIDGVDSEANLYREVRRLYRLHTLDEVAKRETGDRDEAEVRLTYLRELNVPLELGQPVDSLRYAINASIEELTDAELQVQRGELGEDFLHFAEGNERWVQHLRLTHAERFADIENTYRAQVTELSEQHADSPLSTLTEALEALDRSKKARESRLIRELTAFANPDRRPRSTSA</sequence>
<keyword evidence="9" id="KW-1185">Reference proteome</keyword>
<dbReference type="PROSITE" id="PS51450">
    <property type="entry name" value="LRR"/>
    <property type="match status" value="1"/>
</dbReference>
<dbReference type="PANTHER" id="PTHR48057">
    <property type="entry name" value="LEUCINE-RICH REPEAT SERINE/THREONINE-PROTEIN KINASE 1"/>
    <property type="match status" value="1"/>
</dbReference>
<dbReference type="EC" id="2.3.2.27" evidence="2"/>
<gene>
    <name evidence="8" type="ORF">HU747_03445</name>
</gene>
<dbReference type="RefSeq" id="WP_186598244.1">
    <property type="nucleotide sequence ID" value="NZ_JABWRS010000002.1"/>
</dbReference>
<name>A0ABR6V2B4_9PSED</name>
<dbReference type="PROSITE" id="PS52053">
    <property type="entry name" value="NEL"/>
    <property type="match status" value="1"/>
</dbReference>
<reference evidence="8 9" key="1">
    <citation type="journal article" date="2020" name="Microorganisms">
        <title>Reliable Identification of Environmental Pseudomonas Isolates Using the rpoD Gene.</title>
        <authorList>
            <consortium name="The Broad Institute Genome Sequencing Platform"/>
            <person name="Girard L."/>
            <person name="Lood C."/>
            <person name="Rokni-Zadeh H."/>
            <person name="van Noort V."/>
            <person name="Lavigne R."/>
            <person name="De Mot R."/>
        </authorList>
    </citation>
    <scope>NUCLEOTIDE SEQUENCE [LARGE SCALE GENOMIC DNA]</scope>
    <source>
        <strain evidence="8 9">RW7P2</strain>
    </source>
</reference>
<feature type="active site" description="Glycyl thioester intermediate" evidence="6">
    <location>
        <position position="1648"/>
    </location>
</feature>
<evidence type="ECO:0000256" key="2">
    <source>
        <dbReference type="ARBA" id="ARBA00012483"/>
    </source>
</evidence>
<keyword evidence="5" id="KW-0843">Virulence</keyword>
<dbReference type="SMART" id="SM00369">
    <property type="entry name" value="LRR_TYP"/>
    <property type="match status" value="5"/>
</dbReference>
<evidence type="ECO:0000256" key="1">
    <source>
        <dbReference type="ARBA" id="ARBA00000900"/>
    </source>
</evidence>
<comment type="similarity">
    <text evidence="6">Belongs to the LRR-containing bacterial E3 ligase family.</text>
</comment>
<dbReference type="InterPro" id="IPR029487">
    <property type="entry name" value="NEL_dom"/>
</dbReference>
<feature type="domain" description="NEL" evidence="7">
    <location>
        <begin position="1553"/>
        <end position="1841"/>
    </location>
</feature>
<evidence type="ECO:0000256" key="5">
    <source>
        <dbReference type="ARBA" id="ARBA00023026"/>
    </source>
</evidence>
<keyword evidence="6" id="KW-1035">Host cytoplasm</keyword>
<dbReference type="Pfam" id="PF00560">
    <property type="entry name" value="LRR_1"/>
    <property type="match status" value="1"/>
</dbReference>
<dbReference type="Gene3D" id="1.20.58.360">
    <property type="entry name" value="Shigella T3SS effector IpaH defines"/>
    <property type="match status" value="1"/>
</dbReference>
<dbReference type="InterPro" id="IPR032675">
    <property type="entry name" value="LRR_dom_sf"/>
</dbReference>
<evidence type="ECO:0000256" key="6">
    <source>
        <dbReference type="PROSITE-ProRule" id="PRU01398"/>
    </source>
</evidence>
<dbReference type="InterPro" id="IPR052595">
    <property type="entry name" value="LRRC69/RLP"/>
</dbReference>